<name>A0ABV7XI63_9GAMM</name>
<evidence type="ECO:0000313" key="3">
    <source>
        <dbReference type="Proteomes" id="UP001595705"/>
    </source>
</evidence>
<comment type="caution">
    <text evidence="2">The sequence shown here is derived from an EMBL/GenBank/DDBJ whole genome shotgun (WGS) entry which is preliminary data.</text>
</comment>
<dbReference type="RefSeq" id="WP_386742280.1">
    <property type="nucleotide sequence ID" value="NZ_JBHRYA010000002.1"/>
</dbReference>
<proteinExistence type="predicted"/>
<keyword evidence="3" id="KW-1185">Reference proteome</keyword>
<feature type="coiled-coil region" evidence="1">
    <location>
        <begin position="14"/>
        <end position="62"/>
    </location>
</feature>
<gene>
    <name evidence="2" type="ORF">ACFONC_03295</name>
</gene>
<accession>A0ABV7XI63</accession>
<organism evidence="2 3">
    <name type="scientific">Luteimonas soli</name>
    <dbReference type="NCBI Taxonomy" id="1648966"/>
    <lineage>
        <taxon>Bacteria</taxon>
        <taxon>Pseudomonadati</taxon>
        <taxon>Pseudomonadota</taxon>
        <taxon>Gammaproteobacteria</taxon>
        <taxon>Lysobacterales</taxon>
        <taxon>Lysobacteraceae</taxon>
        <taxon>Luteimonas</taxon>
    </lineage>
</organism>
<dbReference type="EMBL" id="JBHRYA010000002">
    <property type="protein sequence ID" value="MFC3715175.1"/>
    <property type="molecule type" value="Genomic_DNA"/>
</dbReference>
<evidence type="ECO:0008006" key="4">
    <source>
        <dbReference type="Google" id="ProtNLM"/>
    </source>
</evidence>
<evidence type="ECO:0000313" key="2">
    <source>
        <dbReference type="EMBL" id="MFC3715175.1"/>
    </source>
</evidence>
<sequence>MSAMKDVWDTLRAVASVIDKVAALSEDLRELRAENRQLRDDNQLLRERVIRIETIIDEARRNAGPRRLPRD</sequence>
<evidence type="ECO:0000256" key="1">
    <source>
        <dbReference type="SAM" id="Coils"/>
    </source>
</evidence>
<keyword evidence="1" id="KW-0175">Coiled coil</keyword>
<reference evidence="3" key="1">
    <citation type="journal article" date="2019" name="Int. J. Syst. Evol. Microbiol.">
        <title>The Global Catalogue of Microorganisms (GCM) 10K type strain sequencing project: providing services to taxonomists for standard genome sequencing and annotation.</title>
        <authorList>
            <consortium name="The Broad Institute Genomics Platform"/>
            <consortium name="The Broad Institute Genome Sequencing Center for Infectious Disease"/>
            <person name="Wu L."/>
            <person name="Ma J."/>
        </authorList>
    </citation>
    <scope>NUCLEOTIDE SEQUENCE [LARGE SCALE GENOMIC DNA]</scope>
    <source>
        <strain evidence="3">KCTC 42441</strain>
    </source>
</reference>
<dbReference type="Proteomes" id="UP001595705">
    <property type="component" value="Unassembled WGS sequence"/>
</dbReference>
<protein>
    <recommendedName>
        <fullName evidence="4">TIGR02449 family protein</fullName>
    </recommendedName>
</protein>